<dbReference type="OrthoDB" id="73133at2"/>
<keyword evidence="2" id="KW-1185">Reference proteome</keyword>
<gene>
    <name evidence="1" type="ORF">D3875_06815</name>
</gene>
<name>A0A418V5I0_9DEIO</name>
<reference evidence="1 2" key="1">
    <citation type="submission" date="2018-09" db="EMBL/GenBank/DDBJ databases">
        <authorList>
            <person name="Zhu H."/>
        </authorList>
    </citation>
    <scope>NUCLEOTIDE SEQUENCE [LARGE SCALE GENOMIC DNA]</scope>
    <source>
        <strain evidence="1 2">K2S05-167</strain>
    </source>
</reference>
<dbReference type="EMBL" id="QYUJ01000014">
    <property type="protein sequence ID" value="RJF71329.1"/>
    <property type="molecule type" value="Genomic_DNA"/>
</dbReference>
<protein>
    <submittedName>
        <fullName evidence="1">Uncharacterized protein</fullName>
    </submittedName>
</protein>
<dbReference type="Proteomes" id="UP000286287">
    <property type="component" value="Unassembled WGS sequence"/>
</dbReference>
<sequence length="66" mass="7485">MSRAFVKEEAGERWTPPAQAREYRIVIDGEVVRETDDLLDALSWMGQRPATGFELRSREGHLLAVA</sequence>
<comment type="caution">
    <text evidence="1">The sequence shown here is derived from an EMBL/GenBank/DDBJ whole genome shotgun (WGS) entry which is preliminary data.</text>
</comment>
<organism evidence="1 2">
    <name type="scientific">Deinococcus cavernae</name>
    <dbReference type="NCBI Taxonomy" id="2320857"/>
    <lineage>
        <taxon>Bacteria</taxon>
        <taxon>Thermotogati</taxon>
        <taxon>Deinococcota</taxon>
        <taxon>Deinococci</taxon>
        <taxon>Deinococcales</taxon>
        <taxon>Deinococcaceae</taxon>
        <taxon>Deinococcus</taxon>
    </lineage>
</organism>
<evidence type="ECO:0000313" key="1">
    <source>
        <dbReference type="EMBL" id="RJF71329.1"/>
    </source>
</evidence>
<dbReference type="RefSeq" id="WP_119762395.1">
    <property type="nucleotide sequence ID" value="NZ_QYUJ01000014.1"/>
</dbReference>
<dbReference type="AlphaFoldDB" id="A0A418V5I0"/>
<proteinExistence type="predicted"/>
<evidence type="ECO:0000313" key="2">
    <source>
        <dbReference type="Proteomes" id="UP000286287"/>
    </source>
</evidence>
<accession>A0A418V5I0</accession>